<proteinExistence type="predicted"/>
<reference evidence="2 3" key="1">
    <citation type="submission" date="2021-03" db="EMBL/GenBank/DDBJ databases">
        <title>Genomic Encyclopedia of Type Strains, Phase IV (KMG-IV): sequencing the most valuable type-strain genomes for metagenomic binning, comparative biology and taxonomic classification.</title>
        <authorList>
            <person name="Goeker M."/>
        </authorList>
    </citation>
    <scope>NUCLEOTIDE SEQUENCE [LARGE SCALE GENOMIC DNA]</scope>
    <source>
        <strain evidence="2 3">DSM 27512</strain>
    </source>
</reference>
<organism evidence="2 3">
    <name type="scientific">Acetoanaerobium pronyense</name>
    <dbReference type="NCBI Taxonomy" id="1482736"/>
    <lineage>
        <taxon>Bacteria</taxon>
        <taxon>Bacillati</taxon>
        <taxon>Bacillota</taxon>
        <taxon>Clostridia</taxon>
        <taxon>Peptostreptococcales</taxon>
        <taxon>Filifactoraceae</taxon>
        <taxon>Acetoanaerobium</taxon>
    </lineage>
</organism>
<gene>
    <name evidence="2" type="ORF">J2Z35_001565</name>
</gene>
<dbReference type="Proteomes" id="UP001314903">
    <property type="component" value="Unassembled WGS sequence"/>
</dbReference>
<name>A0ABS4KJ11_9FIRM</name>
<protein>
    <submittedName>
        <fullName evidence="2">Uncharacterized protein</fullName>
    </submittedName>
</protein>
<feature type="transmembrane region" description="Helical" evidence="1">
    <location>
        <begin position="6"/>
        <end position="23"/>
    </location>
</feature>
<evidence type="ECO:0000313" key="3">
    <source>
        <dbReference type="Proteomes" id="UP001314903"/>
    </source>
</evidence>
<dbReference type="EMBL" id="JAGGLI010000015">
    <property type="protein sequence ID" value="MBP2027767.1"/>
    <property type="molecule type" value="Genomic_DNA"/>
</dbReference>
<evidence type="ECO:0000256" key="1">
    <source>
        <dbReference type="SAM" id="Phobius"/>
    </source>
</evidence>
<keyword evidence="3" id="KW-1185">Reference proteome</keyword>
<accession>A0ABS4KJ11</accession>
<comment type="caution">
    <text evidence="2">The sequence shown here is derived from an EMBL/GenBank/DDBJ whole genome shotgun (WGS) entry which is preliminary data.</text>
</comment>
<keyword evidence="1" id="KW-0472">Membrane</keyword>
<keyword evidence="1" id="KW-0812">Transmembrane</keyword>
<keyword evidence="1" id="KW-1133">Transmembrane helix</keyword>
<dbReference type="RefSeq" id="WP_209660828.1">
    <property type="nucleotide sequence ID" value="NZ_JAGGLI010000015.1"/>
</dbReference>
<evidence type="ECO:0000313" key="2">
    <source>
        <dbReference type="EMBL" id="MBP2027767.1"/>
    </source>
</evidence>
<sequence length="137" mass="15744">MKRRYIYIAMLVLLSLGIIFINIKSSSEKANSQISKAISDIINMENQKQSIISSDDEAKLIEFIEKLKEKGYTDIKISEYMPEEENIVYLLAQAKNSADEEIEKGIFYITVTLTEQKEVQDLIVSSVVNIRKNKDNF</sequence>